<dbReference type="Pfam" id="PF00001">
    <property type="entry name" value="7tm_1"/>
    <property type="match status" value="1"/>
</dbReference>
<keyword evidence="8" id="KW-1185">Reference proteome</keyword>
<dbReference type="GO" id="GO:0004930">
    <property type="term" value="F:G protein-coupled receptor activity"/>
    <property type="evidence" value="ECO:0007669"/>
    <property type="project" value="InterPro"/>
</dbReference>
<evidence type="ECO:0000313" key="8">
    <source>
        <dbReference type="Proteomes" id="UP001497497"/>
    </source>
</evidence>
<evidence type="ECO:0000256" key="3">
    <source>
        <dbReference type="ARBA" id="ARBA00022989"/>
    </source>
</evidence>
<evidence type="ECO:0000313" key="7">
    <source>
        <dbReference type="EMBL" id="CAL1527154.1"/>
    </source>
</evidence>
<feature type="transmembrane region" description="Helical" evidence="5">
    <location>
        <begin position="249"/>
        <end position="267"/>
    </location>
</feature>
<dbReference type="InterPro" id="IPR052954">
    <property type="entry name" value="GPCR-Ligand_Int"/>
</dbReference>
<feature type="transmembrane region" description="Helical" evidence="5">
    <location>
        <begin position="12"/>
        <end position="29"/>
    </location>
</feature>
<evidence type="ECO:0000256" key="2">
    <source>
        <dbReference type="ARBA" id="ARBA00022692"/>
    </source>
</evidence>
<evidence type="ECO:0000256" key="4">
    <source>
        <dbReference type="ARBA" id="ARBA00023136"/>
    </source>
</evidence>
<gene>
    <name evidence="7" type="ORF">GSLYS_00001331001</name>
</gene>
<protein>
    <recommendedName>
        <fullName evidence="6">G-protein coupled receptors family 1 profile domain-containing protein</fullName>
    </recommendedName>
</protein>
<proteinExistence type="predicted"/>
<comment type="caution">
    <text evidence="7">The sequence shown here is derived from an EMBL/GenBank/DDBJ whole genome shotgun (WGS) entry which is preliminary data.</text>
</comment>
<dbReference type="PANTHER" id="PTHR46641:SF2">
    <property type="entry name" value="FMRFAMIDE RECEPTOR"/>
    <property type="match status" value="1"/>
</dbReference>
<dbReference type="GO" id="GO:0016020">
    <property type="term" value="C:membrane"/>
    <property type="evidence" value="ECO:0007669"/>
    <property type="project" value="UniProtKB-SubCell"/>
</dbReference>
<dbReference type="PROSITE" id="PS50262">
    <property type="entry name" value="G_PROTEIN_RECEP_F1_2"/>
    <property type="match status" value="1"/>
</dbReference>
<evidence type="ECO:0000256" key="1">
    <source>
        <dbReference type="ARBA" id="ARBA00004370"/>
    </source>
</evidence>
<reference evidence="7 8" key="1">
    <citation type="submission" date="2024-04" db="EMBL/GenBank/DDBJ databases">
        <authorList>
            <consortium name="Genoscope - CEA"/>
            <person name="William W."/>
        </authorList>
    </citation>
    <scope>NUCLEOTIDE SEQUENCE [LARGE SCALE GENOMIC DNA]</scope>
</reference>
<dbReference type="Proteomes" id="UP001497497">
    <property type="component" value="Unassembled WGS sequence"/>
</dbReference>
<comment type="subcellular location">
    <subcellularLocation>
        <location evidence="1">Membrane</location>
    </subcellularLocation>
</comment>
<keyword evidence="2 5" id="KW-0812">Transmembrane</keyword>
<feature type="transmembrane region" description="Helical" evidence="5">
    <location>
        <begin position="95"/>
        <end position="114"/>
    </location>
</feature>
<accession>A0AAV2H0I1</accession>
<sequence length="274" mass="31107">GFKDHVNITLQALALSDLCCSLTMFWSAIAETVYVIRPPPFFFEPFSLLVMTGSFPRLIFTRVTSWLTALIALERCVCVALPFKVRVIFSPRNSSLITFSVFSVVFTSHMFIYYSRSFQMVYNPRFNMSQVVMATVQERVKDSFYISTTLFICLPLVNYFFILSCTLMMLWRLKISTTWRTSAQAGSDDVIARKVNVSKEKRLTKMIATTTSVFIACSTPINVALAVTLFVPGFQSTGDNSLAYTTMHMFGNLMETINSSVGLFVYYHQSSKFK</sequence>
<feature type="non-terminal residue" evidence="7">
    <location>
        <position position="274"/>
    </location>
</feature>
<feature type="domain" description="G-protein coupled receptors family 1 profile" evidence="6">
    <location>
        <begin position="1"/>
        <end position="266"/>
    </location>
</feature>
<keyword evidence="4 5" id="KW-0472">Membrane</keyword>
<dbReference type="SUPFAM" id="SSF81321">
    <property type="entry name" value="Family A G protein-coupled receptor-like"/>
    <property type="match status" value="1"/>
</dbReference>
<feature type="transmembrane region" description="Helical" evidence="5">
    <location>
        <begin position="144"/>
        <end position="171"/>
    </location>
</feature>
<dbReference type="AlphaFoldDB" id="A0AAV2H0I1"/>
<evidence type="ECO:0000256" key="5">
    <source>
        <dbReference type="SAM" id="Phobius"/>
    </source>
</evidence>
<dbReference type="Gene3D" id="1.20.1070.10">
    <property type="entry name" value="Rhodopsin 7-helix transmembrane proteins"/>
    <property type="match status" value="1"/>
</dbReference>
<feature type="transmembrane region" description="Helical" evidence="5">
    <location>
        <begin position="66"/>
        <end position="83"/>
    </location>
</feature>
<dbReference type="InterPro" id="IPR000276">
    <property type="entry name" value="GPCR_Rhodpsn"/>
</dbReference>
<dbReference type="PANTHER" id="PTHR46641">
    <property type="entry name" value="FMRFAMIDE RECEPTOR-RELATED"/>
    <property type="match status" value="1"/>
</dbReference>
<dbReference type="InterPro" id="IPR017452">
    <property type="entry name" value="GPCR_Rhodpsn_7TM"/>
</dbReference>
<dbReference type="EMBL" id="CAXITT010000012">
    <property type="protein sequence ID" value="CAL1527154.1"/>
    <property type="molecule type" value="Genomic_DNA"/>
</dbReference>
<name>A0AAV2H0I1_LYMST</name>
<feature type="non-terminal residue" evidence="7">
    <location>
        <position position="1"/>
    </location>
</feature>
<feature type="transmembrane region" description="Helical" evidence="5">
    <location>
        <begin position="206"/>
        <end position="229"/>
    </location>
</feature>
<keyword evidence="3 5" id="KW-1133">Transmembrane helix</keyword>
<evidence type="ECO:0000259" key="6">
    <source>
        <dbReference type="PROSITE" id="PS50262"/>
    </source>
</evidence>
<organism evidence="7 8">
    <name type="scientific">Lymnaea stagnalis</name>
    <name type="common">Great pond snail</name>
    <name type="synonym">Helix stagnalis</name>
    <dbReference type="NCBI Taxonomy" id="6523"/>
    <lineage>
        <taxon>Eukaryota</taxon>
        <taxon>Metazoa</taxon>
        <taxon>Spiralia</taxon>
        <taxon>Lophotrochozoa</taxon>
        <taxon>Mollusca</taxon>
        <taxon>Gastropoda</taxon>
        <taxon>Heterobranchia</taxon>
        <taxon>Euthyneura</taxon>
        <taxon>Panpulmonata</taxon>
        <taxon>Hygrophila</taxon>
        <taxon>Lymnaeoidea</taxon>
        <taxon>Lymnaeidae</taxon>
        <taxon>Lymnaea</taxon>
    </lineage>
</organism>